<reference evidence="1" key="1">
    <citation type="journal article" date="2020" name="mSystems">
        <title>Genome- and Community-Level Interaction Insights into Carbon Utilization and Element Cycling Functions of Hydrothermarchaeota in Hydrothermal Sediment.</title>
        <authorList>
            <person name="Zhou Z."/>
            <person name="Liu Y."/>
            <person name="Xu W."/>
            <person name="Pan J."/>
            <person name="Luo Z.H."/>
            <person name="Li M."/>
        </authorList>
    </citation>
    <scope>NUCLEOTIDE SEQUENCE [LARGE SCALE GENOMIC DNA]</scope>
    <source>
        <strain evidence="1">SpSt-1125</strain>
    </source>
</reference>
<gene>
    <name evidence="1" type="ORF">ENM88_05470</name>
</gene>
<sequence length="72" mass="8406">MYSTALHAVSRYFRASSRSLRPVEALQVLQGLFRASLRPHRDPCVERECELFNRARGQDQHPRVPVLYCYSL</sequence>
<dbReference type="AlphaFoldDB" id="A0A7J3X7Y6"/>
<protein>
    <submittedName>
        <fullName evidence="1">Uncharacterized protein</fullName>
    </submittedName>
</protein>
<comment type="caution">
    <text evidence="1">The sequence shown here is derived from an EMBL/GenBank/DDBJ whole genome shotgun (WGS) entry which is preliminary data.</text>
</comment>
<name>A0A7J3X7Y6_THEPE</name>
<accession>A0A7J3X7Y6</accession>
<dbReference type="EMBL" id="DRZM01000161">
    <property type="protein sequence ID" value="HHP05181.1"/>
    <property type="molecule type" value="Genomic_DNA"/>
</dbReference>
<organism evidence="1">
    <name type="scientific">Thermofilum pendens</name>
    <dbReference type="NCBI Taxonomy" id="2269"/>
    <lineage>
        <taxon>Archaea</taxon>
        <taxon>Thermoproteota</taxon>
        <taxon>Thermoprotei</taxon>
        <taxon>Thermofilales</taxon>
        <taxon>Thermofilaceae</taxon>
        <taxon>Thermofilum</taxon>
    </lineage>
</organism>
<evidence type="ECO:0000313" key="1">
    <source>
        <dbReference type="EMBL" id="HHP05181.1"/>
    </source>
</evidence>
<proteinExistence type="predicted"/>